<dbReference type="Proteomes" id="UP000631114">
    <property type="component" value="Unassembled WGS sequence"/>
</dbReference>
<dbReference type="InterPro" id="IPR015943">
    <property type="entry name" value="WD40/YVTN_repeat-like_dom_sf"/>
</dbReference>
<feature type="repeat" description="WD" evidence="3">
    <location>
        <begin position="1"/>
        <end position="26"/>
    </location>
</feature>
<gene>
    <name evidence="4" type="ORF">IFM89_003789</name>
</gene>
<reference evidence="4 5" key="1">
    <citation type="submission" date="2020-10" db="EMBL/GenBank/DDBJ databases">
        <title>The Coptis chinensis genome and diversification of protoberbering-type alkaloids.</title>
        <authorList>
            <person name="Wang B."/>
            <person name="Shu S."/>
            <person name="Song C."/>
            <person name="Liu Y."/>
        </authorList>
    </citation>
    <scope>NUCLEOTIDE SEQUENCE [LARGE SCALE GENOMIC DNA]</scope>
    <source>
        <strain evidence="4">HL-2020</strain>
        <tissue evidence="4">Leaf</tissue>
    </source>
</reference>
<dbReference type="PANTHER" id="PTHR22850">
    <property type="entry name" value="WD40 REPEAT FAMILY"/>
    <property type="match status" value="1"/>
</dbReference>
<dbReference type="AlphaFoldDB" id="A0A835I8Y8"/>
<comment type="caution">
    <text evidence="4">The sequence shown here is derived from an EMBL/GenBank/DDBJ whole genome shotgun (WGS) entry which is preliminary data.</text>
</comment>
<dbReference type="EMBL" id="JADFTS010000003">
    <property type="protein sequence ID" value="KAF9612779.1"/>
    <property type="molecule type" value="Genomic_DNA"/>
</dbReference>
<dbReference type="Gene3D" id="2.130.10.10">
    <property type="entry name" value="YVTN repeat-like/Quinoprotein amine dehydrogenase"/>
    <property type="match status" value="1"/>
</dbReference>
<protein>
    <submittedName>
        <fullName evidence="4">Uncharacterized protein</fullName>
    </submittedName>
</protein>
<dbReference type="PROSITE" id="PS50082">
    <property type="entry name" value="WD_REPEATS_2"/>
    <property type="match status" value="1"/>
</dbReference>
<dbReference type="OrthoDB" id="1651911at2759"/>
<name>A0A835I8Y8_9MAGN</name>
<sequence length="68" mass="7609">MTAVEWSPKHETVLASSAADRRLMIWVLSRIGDEQSEEDAEDGPPELVIQPRSQIFRGTRTSHGSFQA</sequence>
<keyword evidence="2" id="KW-0677">Repeat</keyword>
<evidence type="ECO:0000313" key="5">
    <source>
        <dbReference type="Proteomes" id="UP000631114"/>
    </source>
</evidence>
<evidence type="ECO:0000256" key="1">
    <source>
        <dbReference type="ARBA" id="ARBA00022574"/>
    </source>
</evidence>
<dbReference type="InterPro" id="IPR050459">
    <property type="entry name" value="WD_repeat_RBAP46/RBAP48/MSI1"/>
</dbReference>
<proteinExistence type="predicted"/>
<evidence type="ECO:0000256" key="2">
    <source>
        <dbReference type="ARBA" id="ARBA00022737"/>
    </source>
</evidence>
<accession>A0A835I8Y8</accession>
<keyword evidence="1 3" id="KW-0853">WD repeat</keyword>
<evidence type="ECO:0000256" key="3">
    <source>
        <dbReference type="PROSITE-ProRule" id="PRU00221"/>
    </source>
</evidence>
<organism evidence="4 5">
    <name type="scientific">Coptis chinensis</name>
    <dbReference type="NCBI Taxonomy" id="261450"/>
    <lineage>
        <taxon>Eukaryota</taxon>
        <taxon>Viridiplantae</taxon>
        <taxon>Streptophyta</taxon>
        <taxon>Embryophyta</taxon>
        <taxon>Tracheophyta</taxon>
        <taxon>Spermatophyta</taxon>
        <taxon>Magnoliopsida</taxon>
        <taxon>Ranunculales</taxon>
        <taxon>Ranunculaceae</taxon>
        <taxon>Coptidoideae</taxon>
        <taxon>Coptis</taxon>
    </lineage>
</organism>
<evidence type="ECO:0000313" key="4">
    <source>
        <dbReference type="EMBL" id="KAF9612779.1"/>
    </source>
</evidence>
<dbReference type="InterPro" id="IPR001680">
    <property type="entry name" value="WD40_rpt"/>
</dbReference>
<keyword evidence="5" id="KW-1185">Reference proteome</keyword>